<evidence type="ECO:0000313" key="1">
    <source>
        <dbReference type="EMBL" id="JAH77696.1"/>
    </source>
</evidence>
<reference evidence="1" key="1">
    <citation type="submission" date="2014-11" db="EMBL/GenBank/DDBJ databases">
        <authorList>
            <person name="Amaro Gonzalez C."/>
        </authorList>
    </citation>
    <scope>NUCLEOTIDE SEQUENCE</scope>
</reference>
<protein>
    <submittedName>
        <fullName evidence="1">Uncharacterized protein</fullName>
    </submittedName>
</protein>
<organism evidence="1">
    <name type="scientific">Anguilla anguilla</name>
    <name type="common">European freshwater eel</name>
    <name type="synonym">Muraena anguilla</name>
    <dbReference type="NCBI Taxonomy" id="7936"/>
    <lineage>
        <taxon>Eukaryota</taxon>
        <taxon>Metazoa</taxon>
        <taxon>Chordata</taxon>
        <taxon>Craniata</taxon>
        <taxon>Vertebrata</taxon>
        <taxon>Euteleostomi</taxon>
        <taxon>Actinopterygii</taxon>
        <taxon>Neopterygii</taxon>
        <taxon>Teleostei</taxon>
        <taxon>Anguilliformes</taxon>
        <taxon>Anguillidae</taxon>
        <taxon>Anguilla</taxon>
    </lineage>
</organism>
<name>A0A0E9VI52_ANGAN</name>
<dbReference type="EMBL" id="GBXM01030881">
    <property type="protein sequence ID" value="JAH77696.1"/>
    <property type="molecule type" value="Transcribed_RNA"/>
</dbReference>
<sequence>MWRCVFCTLLCTLLSS</sequence>
<accession>A0A0E9VI52</accession>
<proteinExistence type="predicted"/>
<dbReference type="AlphaFoldDB" id="A0A0E9VI52"/>
<reference evidence="1" key="2">
    <citation type="journal article" date="2015" name="Fish Shellfish Immunol.">
        <title>Early steps in the European eel (Anguilla anguilla)-Vibrio vulnificus interaction in the gills: Role of the RtxA13 toxin.</title>
        <authorList>
            <person name="Callol A."/>
            <person name="Pajuelo D."/>
            <person name="Ebbesson L."/>
            <person name="Teles M."/>
            <person name="MacKenzie S."/>
            <person name="Amaro C."/>
        </authorList>
    </citation>
    <scope>NUCLEOTIDE SEQUENCE</scope>
</reference>